<dbReference type="Pfam" id="PF17930">
    <property type="entry name" value="LpxI_N"/>
    <property type="match status" value="1"/>
</dbReference>
<protein>
    <submittedName>
        <fullName evidence="3">DUF1009 domain-containing protein</fullName>
    </submittedName>
</protein>
<name>A0A2N1PT81_9BACT</name>
<dbReference type="InterPro" id="IPR010415">
    <property type="entry name" value="LpxI_C"/>
</dbReference>
<dbReference type="PANTHER" id="PTHR39962">
    <property type="entry name" value="BLL4848 PROTEIN"/>
    <property type="match status" value="1"/>
</dbReference>
<accession>A0A2N1PT81</accession>
<reference evidence="3 4" key="1">
    <citation type="journal article" date="2017" name="ISME J.">
        <title>Potential for microbial H2 and metal transformations associated with novel bacteria and archaea in deep terrestrial subsurface sediments.</title>
        <authorList>
            <person name="Hernsdorf A.W."/>
            <person name="Amano Y."/>
            <person name="Miyakawa K."/>
            <person name="Ise K."/>
            <person name="Suzuki Y."/>
            <person name="Anantharaman K."/>
            <person name="Probst A."/>
            <person name="Burstein D."/>
            <person name="Thomas B.C."/>
            <person name="Banfield J.F."/>
        </authorList>
    </citation>
    <scope>NUCLEOTIDE SEQUENCE [LARGE SCALE GENOMIC DNA]</scope>
    <source>
        <strain evidence="3">HGW-Wallbacteria-1</strain>
    </source>
</reference>
<sequence>MTKTVGLIAGNGKFPIEFATAARNEGISVFAVAIREETDSGLADVVSSIEWVSLGELGRIIETFKVNGINEVVMAGKITKTHMYSNIPIDDRWKKVLARTGDHNDDSILLSIVQELANESIVTINSTTYLNSLLPERGILTSCHPTEQDWADMKYGHRIAKEIAGLDIGQTVVVKNCAVLAVEAIEGTDEAILRGGELGKGDIVIAKVSKPNQDLRFDVPVIGIHTIEAMIKARARSLIIDAGKTIFLDRMKVISLAEDNGIAIVAE</sequence>
<feature type="domain" description="LpxI C-terminal" evidence="1">
    <location>
        <begin position="137"/>
        <end position="265"/>
    </location>
</feature>
<evidence type="ECO:0000259" key="1">
    <source>
        <dbReference type="Pfam" id="PF06230"/>
    </source>
</evidence>
<gene>
    <name evidence="3" type="ORF">CVV64_06925</name>
</gene>
<feature type="domain" description="LpxI N-terminal" evidence="2">
    <location>
        <begin position="5"/>
        <end position="133"/>
    </location>
</feature>
<evidence type="ECO:0000259" key="2">
    <source>
        <dbReference type="Pfam" id="PF17930"/>
    </source>
</evidence>
<dbReference type="Gene3D" id="3.40.50.20">
    <property type="match status" value="1"/>
</dbReference>
<dbReference type="Proteomes" id="UP000233256">
    <property type="component" value="Unassembled WGS sequence"/>
</dbReference>
<evidence type="ECO:0000313" key="3">
    <source>
        <dbReference type="EMBL" id="PKK91482.1"/>
    </source>
</evidence>
<evidence type="ECO:0000313" key="4">
    <source>
        <dbReference type="Proteomes" id="UP000233256"/>
    </source>
</evidence>
<proteinExistence type="predicted"/>
<dbReference type="PANTHER" id="PTHR39962:SF1">
    <property type="entry name" value="LPXI FAMILY PROTEIN"/>
    <property type="match status" value="1"/>
</dbReference>
<dbReference type="InterPro" id="IPR053174">
    <property type="entry name" value="LpxI"/>
</dbReference>
<dbReference type="EMBL" id="PGXC01000003">
    <property type="protein sequence ID" value="PKK91482.1"/>
    <property type="molecule type" value="Genomic_DNA"/>
</dbReference>
<dbReference type="InterPro" id="IPR041255">
    <property type="entry name" value="LpxI_N"/>
</dbReference>
<dbReference type="AlphaFoldDB" id="A0A2N1PT81"/>
<comment type="caution">
    <text evidence="3">The sequence shown here is derived from an EMBL/GenBank/DDBJ whole genome shotgun (WGS) entry which is preliminary data.</text>
</comment>
<dbReference type="Pfam" id="PF06230">
    <property type="entry name" value="LpxI_C"/>
    <property type="match status" value="1"/>
</dbReference>
<organism evidence="3 4">
    <name type="scientific">Candidatus Wallbacteria bacterium HGW-Wallbacteria-1</name>
    <dbReference type="NCBI Taxonomy" id="2013854"/>
    <lineage>
        <taxon>Bacteria</taxon>
        <taxon>Candidatus Walliibacteriota</taxon>
    </lineage>
</organism>
<dbReference type="InterPro" id="IPR043167">
    <property type="entry name" value="LpxI_C_sf"/>
</dbReference>
<dbReference type="Gene3D" id="3.40.140.80">
    <property type="match status" value="1"/>
</dbReference>